<dbReference type="Proteomes" id="UP000678895">
    <property type="component" value="Unassembled WGS sequence"/>
</dbReference>
<dbReference type="InterPro" id="IPR008928">
    <property type="entry name" value="6-hairpin_glycosidase_sf"/>
</dbReference>
<reference evidence="5" key="1">
    <citation type="submission" date="2021-03" db="EMBL/GenBank/DDBJ databases">
        <title>Antimicrobial resistance genes in bacteria isolated from Japanese honey, and their potential for conferring macrolide and lincosamide resistance in the American foulbrood pathogen Paenibacillus larvae.</title>
        <authorList>
            <person name="Okamoto M."/>
            <person name="Kumagai M."/>
            <person name="Kanamori H."/>
            <person name="Takamatsu D."/>
        </authorList>
    </citation>
    <scope>NUCLEOTIDE SEQUENCE</scope>
    <source>
        <strain evidence="5">J41TS4</strain>
    </source>
</reference>
<organism evidence="5 6">
    <name type="scientific">Paenibacillus apis</name>
    <dbReference type="NCBI Taxonomy" id="1792174"/>
    <lineage>
        <taxon>Bacteria</taxon>
        <taxon>Bacillati</taxon>
        <taxon>Bacillota</taxon>
        <taxon>Bacilli</taxon>
        <taxon>Bacillales</taxon>
        <taxon>Paenibacillaceae</taxon>
        <taxon>Paenibacillus</taxon>
    </lineage>
</organism>
<dbReference type="AlphaFoldDB" id="A0A919Y5P4"/>
<sequence>MDREEIKKRRQTIAKQDCDSIYIGNLYTVDTDLQLPSVGKHGSSINWESKEILFLSHTGKVTRPTHGVGNRIVPLVATVTFEGETLQRTFEVTVLEEEYKAEIVEVYPVRILTKAGIKPELPGVVVVRNDTGSRTVSQVSWEPSARENYQQTGVFTIKGKLEESGWQAEAIVTVATDADERIEHTPKVYAFKGQSVRLEADTEFGAAMNRSLEYLLSVDDDQMLYNFRIAANLDVKGAKPMTGWDAPECNLKGHTTGHYLSALALAYDATGGNLAIKAKMDYMIAELGLCQNVMSELPGYHQGFLSAYSEEQFNLLEQYTTYPTIWAPYYTLHKIMAGLLDCYTLAGNNNALVMCIRLGDWVHRRLSQLSKEQRQKMWSLYIAGEFGGMNEVLTNLYLITQNRNYLAAAKYFDNEKLFFPMKENMDTLGDMHANQHIPQMIGALKLFEAEGEKAYYEAVKNFWHMVTEDHAYQIGGVGETEMFKEPGRIAAYLTDKTAETCASYNMLKLTKELYGFEPKKEYMNYYERTLYNHILATENSKRAEGGSTYFMPLAPGSCKKFDTHENTCCHGTGLENHFKYQESIYFHDQDNLFVNLYIPSALSWKEKGVTVTQKRIRGENGETVQFYINGGKEEFSIRFRIPEWAESSIAVKINDVLITPDIVDGYIQIKQTWERDQVELIIPFGLRLESTPDDNRIKSVFYGPYALAAIHEGEDFITWPFGEEQFVQRMRTAEGDLNFSLNGIRFAPLYQIQDQRYHMYFKFTE</sequence>
<name>A0A919Y5P4_9BACL</name>
<dbReference type="InterPro" id="IPR011081">
    <property type="entry name" value="Big_4"/>
</dbReference>
<accession>A0A919Y5P4</accession>
<evidence type="ECO:0000259" key="3">
    <source>
        <dbReference type="Pfam" id="PF20578"/>
    </source>
</evidence>
<feature type="domain" description="Bacterial Ig-like" evidence="1">
    <location>
        <begin position="108"/>
        <end position="162"/>
    </location>
</feature>
<comment type="caution">
    <text evidence="5">The sequence shown here is derived from an EMBL/GenBank/DDBJ whole genome shotgun (WGS) entry which is preliminary data.</text>
</comment>
<dbReference type="Pfam" id="PF07944">
    <property type="entry name" value="Beta-AFase-like_GH127_cat"/>
    <property type="match status" value="1"/>
</dbReference>
<protein>
    <recommendedName>
        <fullName evidence="7">Glycoside hydrolase family 127 protein</fullName>
    </recommendedName>
</protein>
<evidence type="ECO:0000313" key="6">
    <source>
        <dbReference type="Proteomes" id="UP000678895"/>
    </source>
</evidence>
<dbReference type="InterPro" id="IPR049046">
    <property type="entry name" value="Beta-AFase-like_GH127_middle"/>
</dbReference>
<evidence type="ECO:0008006" key="7">
    <source>
        <dbReference type="Google" id="ProtNLM"/>
    </source>
</evidence>
<dbReference type="SUPFAM" id="SSF48208">
    <property type="entry name" value="Six-hairpin glycosidases"/>
    <property type="match status" value="1"/>
</dbReference>
<dbReference type="Pfam" id="PF20578">
    <property type="entry name" value="aBig_2"/>
    <property type="match status" value="1"/>
</dbReference>
<dbReference type="GO" id="GO:0005975">
    <property type="term" value="P:carbohydrate metabolic process"/>
    <property type="evidence" value="ECO:0007669"/>
    <property type="project" value="InterPro"/>
</dbReference>
<evidence type="ECO:0000259" key="2">
    <source>
        <dbReference type="Pfam" id="PF07944"/>
    </source>
</evidence>
<dbReference type="RefSeq" id="WP_301627657.1">
    <property type="nucleotide sequence ID" value="NZ_BORS01000008.1"/>
</dbReference>
<keyword evidence="6" id="KW-1185">Reference proteome</keyword>
<dbReference type="PANTHER" id="PTHR31151:SF0">
    <property type="entry name" value="PROLINE-TRNA LIGASE (DUF1680)"/>
    <property type="match status" value="1"/>
</dbReference>
<proteinExistence type="predicted"/>
<evidence type="ECO:0000259" key="1">
    <source>
        <dbReference type="Pfam" id="PF07532"/>
    </source>
</evidence>
<dbReference type="InterPro" id="IPR012878">
    <property type="entry name" value="Beta-AFase-like_GH127_cat"/>
</dbReference>
<dbReference type="InterPro" id="IPR046780">
    <property type="entry name" value="aBig_2"/>
</dbReference>
<feature type="domain" description="Non-reducing end beta-L-arabinofuranosidase-like GH127 middle" evidence="4">
    <location>
        <begin position="592"/>
        <end position="683"/>
    </location>
</feature>
<dbReference type="EMBL" id="BORS01000008">
    <property type="protein sequence ID" value="GIO42903.1"/>
    <property type="molecule type" value="Genomic_DNA"/>
</dbReference>
<dbReference type="Pfam" id="PF20736">
    <property type="entry name" value="Glyco_hydro127M"/>
    <property type="match status" value="1"/>
</dbReference>
<dbReference type="Pfam" id="PF07532">
    <property type="entry name" value="Big_4"/>
    <property type="match status" value="1"/>
</dbReference>
<feature type="domain" description="Atrophied bacterial Ig" evidence="3">
    <location>
        <begin position="26"/>
        <end position="96"/>
    </location>
</feature>
<evidence type="ECO:0000259" key="4">
    <source>
        <dbReference type="Pfam" id="PF20736"/>
    </source>
</evidence>
<gene>
    <name evidence="5" type="ORF">J41TS4_26610</name>
</gene>
<feature type="domain" description="Non-reducing end beta-L-arabinofuranosidase-like GH127 catalytic" evidence="2">
    <location>
        <begin position="196"/>
        <end position="582"/>
    </location>
</feature>
<dbReference type="PANTHER" id="PTHR31151">
    <property type="entry name" value="PROLINE-TRNA LIGASE (DUF1680)"/>
    <property type="match status" value="1"/>
</dbReference>
<evidence type="ECO:0000313" key="5">
    <source>
        <dbReference type="EMBL" id="GIO42903.1"/>
    </source>
</evidence>